<keyword evidence="8" id="KW-0067">ATP-binding</keyword>
<dbReference type="GO" id="GO:0006432">
    <property type="term" value="P:phenylalanyl-tRNA aminoacylation"/>
    <property type="evidence" value="ECO:0007669"/>
    <property type="project" value="InterPro"/>
</dbReference>
<dbReference type="InterPro" id="IPR002319">
    <property type="entry name" value="Phenylalanyl-tRNA_Synthase"/>
</dbReference>
<feature type="non-terminal residue" evidence="13">
    <location>
        <position position="452"/>
    </location>
</feature>
<evidence type="ECO:0000256" key="4">
    <source>
        <dbReference type="ARBA" id="ARBA00022490"/>
    </source>
</evidence>
<reference evidence="13" key="1">
    <citation type="submission" date="2021-03" db="EMBL/GenBank/DDBJ databases">
        <authorList>
            <person name="Jaffe A."/>
        </authorList>
    </citation>
    <scope>NUCLEOTIDE SEQUENCE</scope>
    <source>
        <strain evidence="13">RIFCSPHIGHO2_01_FULL_AR10_44_11</strain>
    </source>
</reference>
<organism evidence="13 14">
    <name type="scientific">Candidatus Iainarchaeum sp</name>
    <dbReference type="NCBI Taxonomy" id="3101447"/>
    <lineage>
        <taxon>Archaea</taxon>
        <taxon>Candidatus Iainarchaeota</taxon>
        <taxon>Candidatus Iainarchaeia</taxon>
        <taxon>Candidatus Iainarchaeales</taxon>
        <taxon>Candidatus Iainarchaeaceae</taxon>
        <taxon>Candidatus Iainarchaeum</taxon>
    </lineage>
</organism>
<sequence>MRIEETAQALSEIERNTLIALRNGRPKNAEEISSSANMNIDSARRALMWLKEKALVDLSESAKMHISLTASGKEALQKGLPEKRAIEAIHNAGGKERLSEIQKKANLGKESDFVLGIAKRNAWVSLHKEGNELVLELTGLEKDLLQGKYASEIALGKIAGNEKLNENENDALNEIVRRGFVERKQIIERSARINDLGAEALAFAEKSAGRKYVVDAGVPEILLGKKQPYVQFLGNIRNKLVALGFKEMYAPLITQEFYNFDALFQPQGHPARSWSDTYQLKQPKFGKLPNAKIVARVKAAHENGGNTGSRGWQYKWDEEIAKRLMPSAHGTAHSARQLVKGIEIPGKYFAIARCYRPDVVDATHLIEFNQLEGFVVDASFNFRHLLGMLKQFAIEIAGAEEVKFLPDYYPFTEPSVQLSAKHPELGWIEFAGAGIFRPDMMLPLGIKEPALA</sequence>
<dbReference type="SUPFAM" id="SSF55681">
    <property type="entry name" value="Class II aaRS and biotin synthetases"/>
    <property type="match status" value="1"/>
</dbReference>
<dbReference type="GO" id="GO:0005524">
    <property type="term" value="F:ATP binding"/>
    <property type="evidence" value="ECO:0007669"/>
    <property type="project" value="UniProtKB-KW"/>
</dbReference>
<feature type="domain" description="Aminoacyl-transfer RNA synthetases class-II family profile" evidence="12">
    <location>
        <begin position="236"/>
        <end position="434"/>
    </location>
</feature>
<dbReference type="Proteomes" id="UP000677687">
    <property type="component" value="Unassembled WGS sequence"/>
</dbReference>
<proteinExistence type="inferred from homology"/>
<dbReference type="GO" id="GO:0000049">
    <property type="term" value="F:tRNA binding"/>
    <property type="evidence" value="ECO:0007669"/>
    <property type="project" value="InterPro"/>
</dbReference>
<evidence type="ECO:0000256" key="9">
    <source>
        <dbReference type="ARBA" id="ARBA00022842"/>
    </source>
</evidence>
<keyword evidence="7" id="KW-0547">Nucleotide-binding</keyword>
<dbReference type="Pfam" id="PF01409">
    <property type="entry name" value="tRNA-synt_2d"/>
    <property type="match status" value="1"/>
</dbReference>
<dbReference type="EMBL" id="JAGVWD010000054">
    <property type="protein sequence ID" value="MBS3057676.1"/>
    <property type="molecule type" value="Genomic_DNA"/>
</dbReference>
<keyword evidence="6" id="KW-0479">Metal-binding</keyword>
<accession>A0A8T4L3P1</accession>
<comment type="caution">
    <text evidence="13">The sequence shown here is derived from an EMBL/GenBank/DDBJ whole genome shotgun (WGS) entry which is preliminary data.</text>
</comment>
<comment type="subcellular location">
    <subcellularLocation>
        <location evidence="1">Cytoplasm</location>
    </subcellularLocation>
</comment>
<protein>
    <recommendedName>
        <fullName evidence="3">phenylalanine--tRNA ligase</fullName>
        <ecNumber evidence="3">6.1.1.20</ecNumber>
    </recommendedName>
</protein>
<evidence type="ECO:0000256" key="3">
    <source>
        <dbReference type="ARBA" id="ARBA00012814"/>
    </source>
</evidence>
<evidence type="ECO:0000256" key="11">
    <source>
        <dbReference type="ARBA" id="ARBA00023146"/>
    </source>
</evidence>
<dbReference type="PANTHER" id="PTHR11538">
    <property type="entry name" value="PHENYLALANYL-TRNA SYNTHETASE"/>
    <property type="match status" value="1"/>
</dbReference>
<keyword evidence="11" id="KW-0030">Aminoacyl-tRNA synthetase</keyword>
<evidence type="ECO:0000256" key="10">
    <source>
        <dbReference type="ARBA" id="ARBA00022917"/>
    </source>
</evidence>
<dbReference type="InterPro" id="IPR036390">
    <property type="entry name" value="WH_DNA-bd_sf"/>
</dbReference>
<evidence type="ECO:0000259" key="12">
    <source>
        <dbReference type="PROSITE" id="PS50862"/>
    </source>
</evidence>
<dbReference type="GO" id="GO:0004826">
    <property type="term" value="F:phenylalanine-tRNA ligase activity"/>
    <property type="evidence" value="ECO:0007669"/>
    <property type="project" value="UniProtKB-EC"/>
</dbReference>
<evidence type="ECO:0000256" key="8">
    <source>
        <dbReference type="ARBA" id="ARBA00022840"/>
    </source>
</evidence>
<dbReference type="InterPro" id="IPR004529">
    <property type="entry name" value="Phe-tRNA-synth_IIc_asu"/>
</dbReference>
<comment type="similarity">
    <text evidence="2">Belongs to the class-II aminoacyl-tRNA synthetase family. Phe-tRNA synthetase alpha subunit type 2 subfamily.</text>
</comment>
<name>A0A8T4L3P1_9ARCH</name>
<dbReference type="SUPFAM" id="SSF46785">
    <property type="entry name" value="Winged helix' DNA-binding domain"/>
    <property type="match status" value="1"/>
</dbReference>
<evidence type="ECO:0000256" key="2">
    <source>
        <dbReference type="ARBA" id="ARBA00006703"/>
    </source>
</evidence>
<keyword evidence="10" id="KW-0648">Protein biosynthesis</keyword>
<dbReference type="NCBIfam" id="NF003210">
    <property type="entry name" value="PRK04172.1"/>
    <property type="match status" value="1"/>
</dbReference>
<evidence type="ECO:0000256" key="1">
    <source>
        <dbReference type="ARBA" id="ARBA00004496"/>
    </source>
</evidence>
<dbReference type="PANTHER" id="PTHR11538:SF40">
    <property type="entry name" value="PHENYLALANINE--TRNA LIGASE ALPHA SUBUNIT"/>
    <property type="match status" value="1"/>
</dbReference>
<dbReference type="GO" id="GO:0005737">
    <property type="term" value="C:cytoplasm"/>
    <property type="evidence" value="ECO:0007669"/>
    <property type="project" value="UniProtKB-SubCell"/>
</dbReference>
<keyword evidence="9" id="KW-0460">Magnesium</keyword>
<keyword evidence="5 13" id="KW-0436">Ligase</keyword>
<evidence type="ECO:0000256" key="7">
    <source>
        <dbReference type="ARBA" id="ARBA00022741"/>
    </source>
</evidence>
<reference evidence="13" key="2">
    <citation type="submission" date="2021-05" db="EMBL/GenBank/DDBJ databases">
        <title>Protein family content uncovers lineage relationships and bacterial pathway maintenance mechanisms in DPANN archaea.</title>
        <authorList>
            <person name="Castelle C.J."/>
            <person name="Meheust R."/>
            <person name="Jaffe A.L."/>
            <person name="Seitz K."/>
            <person name="Gong X."/>
            <person name="Baker B.J."/>
            <person name="Banfield J.F."/>
        </authorList>
    </citation>
    <scope>NUCLEOTIDE SEQUENCE</scope>
    <source>
        <strain evidence="13">RIFCSPHIGHO2_01_FULL_AR10_44_11</strain>
    </source>
</reference>
<evidence type="ECO:0000256" key="6">
    <source>
        <dbReference type="ARBA" id="ARBA00022723"/>
    </source>
</evidence>
<evidence type="ECO:0000313" key="13">
    <source>
        <dbReference type="EMBL" id="MBS3057676.1"/>
    </source>
</evidence>
<dbReference type="NCBIfam" id="TIGR00468">
    <property type="entry name" value="pheS"/>
    <property type="match status" value="1"/>
</dbReference>
<gene>
    <name evidence="13" type="ORF">J4415_03560</name>
</gene>
<dbReference type="InterPro" id="IPR045864">
    <property type="entry name" value="aa-tRNA-synth_II/BPL/LPL"/>
</dbReference>
<dbReference type="Gene3D" id="3.30.930.10">
    <property type="entry name" value="Bira Bifunctional Protein, Domain 2"/>
    <property type="match status" value="1"/>
</dbReference>
<dbReference type="AlphaFoldDB" id="A0A8T4L3P1"/>
<dbReference type="InterPro" id="IPR006195">
    <property type="entry name" value="aa-tRNA-synth_II"/>
</dbReference>
<keyword evidence="4" id="KW-0963">Cytoplasm</keyword>
<dbReference type="PROSITE" id="PS50862">
    <property type="entry name" value="AA_TRNA_LIGASE_II"/>
    <property type="match status" value="1"/>
</dbReference>
<dbReference type="GO" id="GO:0046872">
    <property type="term" value="F:metal ion binding"/>
    <property type="evidence" value="ECO:0007669"/>
    <property type="project" value="UniProtKB-KW"/>
</dbReference>
<evidence type="ECO:0000313" key="14">
    <source>
        <dbReference type="Proteomes" id="UP000677687"/>
    </source>
</evidence>
<dbReference type="EC" id="6.1.1.20" evidence="3"/>
<evidence type="ECO:0000256" key="5">
    <source>
        <dbReference type="ARBA" id="ARBA00022598"/>
    </source>
</evidence>